<dbReference type="Pfam" id="PF03176">
    <property type="entry name" value="MMPL"/>
    <property type="match status" value="2"/>
</dbReference>
<keyword evidence="6 7" id="KW-0472">Membrane</keyword>
<dbReference type="EMBL" id="CP079105">
    <property type="protein sequence ID" value="QXQ15554.1"/>
    <property type="molecule type" value="Genomic_DNA"/>
</dbReference>
<dbReference type="PANTHER" id="PTHR33406">
    <property type="entry name" value="MEMBRANE PROTEIN MJ1562-RELATED"/>
    <property type="match status" value="1"/>
</dbReference>
<keyword evidence="5 7" id="KW-1133">Transmembrane helix</keyword>
<feature type="transmembrane region" description="Helical" evidence="7">
    <location>
        <begin position="377"/>
        <end position="394"/>
    </location>
</feature>
<dbReference type="InterPro" id="IPR000731">
    <property type="entry name" value="SSD"/>
</dbReference>
<evidence type="ECO:0000313" key="10">
    <source>
        <dbReference type="Proteomes" id="UP000887023"/>
    </source>
</evidence>
<dbReference type="PROSITE" id="PS50156">
    <property type="entry name" value="SSD"/>
    <property type="match status" value="1"/>
</dbReference>
<dbReference type="Gene3D" id="1.20.1640.10">
    <property type="entry name" value="Multidrug efflux transporter AcrB transmembrane domain"/>
    <property type="match status" value="2"/>
</dbReference>
<dbReference type="PANTHER" id="PTHR33406:SF11">
    <property type="entry name" value="MEMBRANE PROTEIN SCO6666-RELATED"/>
    <property type="match status" value="1"/>
</dbReference>
<feature type="transmembrane region" description="Helical" evidence="7">
    <location>
        <begin position="524"/>
        <end position="546"/>
    </location>
</feature>
<feature type="domain" description="SSD" evidence="8">
    <location>
        <begin position="209"/>
        <end position="338"/>
    </location>
</feature>
<feature type="transmembrane region" description="Helical" evidence="7">
    <location>
        <begin position="313"/>
        <end position="340"/>
    </location>
</feature>
<feature type="transmembrane region" description="Helical" evidence="7">
    <location>
        <begin position="236"/>
        <end position="258"/>
    </location>
</feature>
<accession>A0ABX8SCE8</accession>
<dbReference type="InterPro" id="IPR004869">
    <property type="entry name" value="MMPL_dom"/>
</dbReference>
<dbReference type="RefSeq" id="WP_066469958.1">
    <property type="nucleotide sequence ID" value="NZ_CBCRUZ010000001.1"/>
</dbReference>
<keyword evidence="3" id="KW-1003">Cell membrane</keyword>
<reference evidence="9" key="1">
    <citation type="submission" date="2021-07" db="EMBL/GenBank/DDBJ databases">
        <title>Candidatus Kaistella beijingensis sp. nov. isolated from a municipal wastewater treatment plant is involved in sludge foaming.</title>
        <authorList>
            <person name="Song Y."/>
            <person name="Liu S.-J."/>
        </authorList>
    </citation>
    <scope>NUCLEOTIDE SEQUENCE</scope>
    <source>
        <strain evidence="9">DSM 43998</strain>
    </source>
</reference>
<evidence type="ECO:0000256" key="2">
    <source>
        <dbReference type="ARBA" id="ARBA00010157"/>
    </source>
</evidence>
<comment type="subcellular location">
    <subcellularLocation>
        <location evidence="1">Cell membrane</location>
        <topology evidence="1">Multi-pass membrane protein</topology>
    </subcellularLocation>
</comment>
<protein>
    <submittedName>
        <fullName evidence="9">MMPL family transporter</fullName>
    </submittedName>
</protein>
<comment type="similarity">
    <text evidence="2">Belongs to the resistance-nodulation-cell division (RND) (TC 2.A.6) family. MmpL subfamily.</text>
</comment>
<feature type="transmembrane region" description="Helical" evidence="7">
    <location>
        <begin position="551"/>
        <end position="570"/>
    </location>
</feature>
<feature type="transmembrane region" description="Helical" evidence="7">
    <location>
        <begin position="663"/>
        <end position="689"/>
    </location>
</feature>
<keyword evidence="4 7" id="KW-0812">Transmembrane</keyword>
<name>A0ABX8SCE8_9ACTN</name>
<gene>
    <name evidence="9" type="ORF">KV203_09830</name>
</gene>
<evidence type="ECO:0000256" key="6">
    <source>
        <dbReference type="ARBA" id="ARBA00023136"/>
    </source>
</evidence>
<evidence type="ECO:0000256" key="7">
    <source>
        <dbReference type="SAM" id="Phobius"/>
    </source>
</evidence>
<dbReference type="InterPro" id="IPR050545">
    <property type="entry name" value="Mycobact_MmpL"/>
</dbReference>
<evidence type="ECO:0000313" key="9">
    <source>
        <dbReference type="EMBL" id="QXQ15554.1"/>
    </source>
</evidence>
<keyword evidence="10" id="KW-1185">Reference proteome</keyword>
<dbReference type="SUPFAM" id="SSF82866">
    <property type="entry name" value="Multidrug efflux transporter AcrB transmembrane domain"/>
    <property type="match status" value="2"/>
</dbReference>
<feature type="transmembrane region" description="Helical" evidence="7">
    <location>
        <begin position="585"/>
        <end position="608"/>
    </location>
</feature>
<feature type="transmembrane region" description="Helical" evidence="7">
    <location>
        <begin position="189"/>
        <end position="216"/>
    </location>
</feature>
<evidence type="ECO:0000259" key="8">
    <source>
        <dbReference type="PROSITE" id="PS50156"/>
    </source>
</evidence>
<feature type="transmembrane region" description="Helical" evidence="7">
    <location>
        <begin position="15"/>
        <end position="35"/>
    </location>
</feature>
<feature type="transmembrane region" description="Helical" evidence="7">
    <location>
        <begin position="629"/>
        <end position="651"/>
    </location>
</feature>
<organism evidence="9 10">
    <name type="scientific">Skermania pinensis</name>
    <dbReference type="NCBI Taxonomy" id="39122"/>
    <lineage>
        <taxon>Bacteria</taxon>
        <taxon>Bacillati</taxon>
        <taxon>Actinomycetota</taxon>
        <taxon>Actinomycetes</taxon>
        <taxon>Mycobacteriales</taxon>
        <taxon>Gordoniaceae</taxon>
        <taxon>Skermania</taxon>
    </lineage>
</organism>
<evidence type="ECO:0000256" key="4">
    <source>
        <dbReference type="ARBA" id="ARBA00022692"/>
    </source>
</evidence>
<evidence type="ECO:0000256" key="3">
    <source>
        <dbReference type="ARBA" id="ARBA00022475"/>
    </source>
</evidence>
<sequence>MADRFAGLGRWICRARWTVLAAAIVLVGLSGLYGLDLGQRLSQEGWFDDSSESVRAAELADRTFGRDTDGDVLVLYTAPPGRSVDDPALTATARAGLARLATDHPDAVLKVDGYWDGPFNAAMADPSRQHAFASVGLTGSGSVTLTHYLAIEDDLRASGGELQVQLAGVQPVVQALNDGMQRDIHRAELIALPVVAVLLFFVFGGAVAALLPVLIGGMTIIATQGVMRYLTTFIEVNAFATAVVTLVSLGLAIDYGLFTVSRFREELAAGRSVDEAVIRTVATSGRTIVFSALIIATSLAALLIFPIRVLRSVAYGGISSVLLAALLSVTVLPAVLRIIGHRVDALSWRRFARTRTAAQIDAGWFSRLAVASMRRPWLVAVPIVLLLLALVAPARSATFGGLSERYLAPDNPARVAQQDFDAIFPAFRAEPLRLVVIGASNDQLAAIRAKASAAPGLTGPFEPATPTEDGTTVLQAGLVDKSNADLTIAVLRGLEPPAGVRTLVTGIPALERDAINGMIDGLPVLALLLVLTTTLIMLVAFGSLLLAVKAIVLSLLSLGATLGILTWIFVDGHGAAQLNVTPGPLMFAALLLIVVVVSGLSTDYEVFLMSRMVEARADGASTPEAIRSGVAHTGGVITAAASILVVVTGAFGFSDLAMMKYIAYGMIAALIIDATVIRMLLVPVTMRLMGDRTWGRRLRG</sequence>
<dbReference type="Proteomes" id="UP000887023">
    <property type="component" value="Chromosome"/>
</dbReference>
<proteinExistence type="inferred from homology"/>
<evidence type="ECO:0000256" key="1">
    <source>
        <dbReference type="ARBA" id="ARBA00004651"/>
    </source>
</evidence>
<feature type="transmembrane region" description="Helical" evidence="7">
    <location>
        <begin position="288"/>
        <end position="307"/>
    </location>
</feature>
<evidence type="ECO:0000256" key="5">
    <source>
        <dbReference type="ARBA" id="ARBA00022989"/>
    </source>
</evidence>